<comment type="subunit">
    <text evidence="4 7">Homododecamer.</text>
</comment>
<feature type="active site" description="Proton donor" evidence="7 8">
    <location>
        <position position="100"/>
    </location>
</feature>
<dbReference type="GO" id="GO:0009423">
    <property type="term" value="P:chorismate biosynthetic process"/>
    <property type="evidence" value="ECO:0007669"/>
    <property type="project" value="UniProtKB-UniRule"/>
</dbReference>
<evidence type="ECO:0000256" key="3">
    <source>
        <dbReference type="ARBA" id="ARBA00011037"/>
    </source>
</evidence>
<dbReference type="AlphaFoldDB" id="H0UNF6"/>
<dbReference type="GO" id="GO:0019631">
    <property type="term" value="P:quinate catabolic process"/>
    <property type="evidence" value="ECO:0007669"/>
    <property type="project" value="TreeGrafter"/>
</dbReference>
<dbReference type="GO" id="GO:0008652">
    <property type="term" value="P:amino acid biosynthetic process"/>
    <property type="evidence" value="ECO:0007669"/>
    <property type="project" value="UniProtKB-KW"/>
</dbReference>
<dbReference type="eggNOG" id="COG0757">
    <property type="taxonomic scope" value="Bacteria"/>
</dbReference>
<dbReference type="SUPFAM" id="SSF52304">
    <property type="entry name" value="Type II 3-dehydroquinate dehydratase"/>
    <property type="match status" value="1"/>
</dbReference>
<evidence type="ECO:0000313" key="12">
    <source>
        <dbReference type="Proteomes" id="UP000005730"/>
    </source>
</evidence>
<feature type="site" description="Transition state stabilizer" evidence="7 10">
    <location>
        <position position="18"/>
    </location>
</feature>
<dbReference type="PIRSF" id="PIRSF001399">
    <property type="entry name" value="DHquinase_II"/>
    <property type="match status" value="1"/>
</dbReference>
<dbReference type="HOGENOM" id="CLU_090968_2_0_0"/>
<feature type="binding site" evidence="7 9">
    <location>
        <position position="80"/>
    </location>
    <ligand>
        <name>substrate</name>
    </ligand>
</feature>
<comment type="pathway">
    <text evidence="2 7">Metabolic intermediate biosynthesis; chorismate biosynthesis; chorismate from D-erythrose 4-phosphate and phosphoenolpyruvate: step 3/7.</text>
</comment>
<feature type="binding site" evidence="7 9">
    <location>
        <position position="87"/>
    </location>
    <ligand>
        <name>substrate</name>
    </ligand>
</feature>
<dbReference type="GO" id="GO:0009073">
    <property type="term" value="P:aromatic amino acid family biosynthetic process"/>
    <property type="evidence" value="ECO:0007669"/>
    <property type="project" value="UniProtKB-KW"/>
</dbReference>
<evidence type="ECO:0000256" key="1">
    <source>
        <dbReference type="ARBA" id="ARBA00001864"/>
    </source>
</evidence>
<keyword evidence="12" id="KW-1185">Reference proteome</keyword>
<sequence>MLRFLVINGPNMDVLGRRERGIYGSATLEDLEALCVRWGETNGVYVECLQSNHEGDLIEMVHRGSEEFQGVVMNAAGYGHTSVALRDAVSACSVPVVEVHMTNVASRETFRHRSLLTPVVRGLVMGLGIKGYVLALQALKDMAEGGV</sequence>
<dbReference type="Gene3D" id="3.40.50.9100">
    <property type="entry name" value="Dehydroquinase, class II"/>
    <property type="match status" value="1"/>
</dbReference>
<evidence type="ECO:0000256" key="9">
    <source>
        <dbReference type="PIRSR" id="PIRSR001399-2"/>
    </source>
</evidence>
<accession>H0UNF6</accession>
<dbReference type="OrthoDB" id="9790793at2"/>
<evidence type="ECO:0000256" key="5">
    <source>
        <dbReference type="ARBA" id="ARBA00012060"/>
    </source>
</evidence>
<dbReference type="Pfam" id="PF01220">
    <property type="entry name" value="DHquinase_II"/>
    <property type="match status" value="1"/>
</dbReference>
<comment type="catalytic activity">
    <reaction evidence="1 7">
        <text>3-dehydroquinate = 3-dehydroshikimate + H2O</text>
        <dbReference type="Rhea" id="RHEA:21096"/>
        <dbReference type="ChEBI" id="CHEBI:15377"/>
        <dbReference type="ChEBI" id="CHEBI:16630"/>
        <dbReference type="ChEBI" id="CHEBI:32364"/>
        <dbReference type="EC" id="4.2.1.10"/>
    </reaction>
</comment>
<dbReference type="NCBIfam" id="TIGR01088">
    <property type="entry name" value="aroQ"/>
    <property type="match status" value="1"/>
</dbReference>
<evidence type="ECO:0000256" key="4">
    <source>
        <dbReference type="ARBA" id="ARBA00011193"/>
    </source>
</evidence>
<dbReference type="GO" id="GO:0003855">
    <property type="term" value="F:3-dehydroquinate dehydratase activity"/>
    <property type="evidence" value="ECO:0007669"/>
    <property type="project" value="UniProtKB-UniRule"/>
</dbReference>
<dbReference type="STRING" id="926567.TheveDRAFT_0179"/>
<evidence type="ECO:0000256" key="7">
    <source>
        <dbReference type="HAMAP-Rule" id="MF_00169"/>
    </source>
</evidence>
<organism evidence="11 12">
    <name type="scientific">Thermanaerovibrio velox DSM 12556</name>
    <dbReference type="NCBI Taxonomy" id="926567"/>
    <lineage>
        <taxon>Bacteria</taxon>
        <taxon>Thermotogati</taxon>
        <taxon>Synergistota</taxon>
        <taxon>Synergistia</taxon>
        <taxon>Synergistales</taxon>
        <taxon>Synergistaceae</taxon>
        <taxon>Thermanaerovibrio</taxon>
    </lineage>
</organism>
<feature type="binding site" evidence="7 9">
    <location>
        <position position="74"/>
    </location>
    <ligand>
        <name>substrate</name>
    </ligand>
</feature>
<keyword evidence="6 7" id="KW-0456">Lyase</keyword>
<dbReference type="InterPro" id="IPR036441">
    <property type="entry name" value="DHquinase_II_sf"/>
</dbReference>
<comment type="similarity">
    <text evidence="3 7">Belongs to the type-II 3-dehydroquinase family.</text>
</comment>
<reference evidence="11 12" key="1">
    <citation type="submission" date="2011-10" db="EMBL/GenBank/DDBJ databases">
        <title>The Noncontiguous Finished genome of Thermanaerovibrio velox DSM 12556.</title>
        <authorList>
            <consortium name="US DOE Joint Genome Institute (JGI-PGF)"/>
            <person name="Lucas S."/>
            <person name="Copeland A."/>
            <person name="Lapidus A."/>
            <person name="Glavina del Rio T."/>
            <person name="Dalin E."/>
            <person name="Tice H."/>
            <person name="Bruce D."/>
            <person name="Goodwin L."/>
            <person name="Pitluck S."/>
            <person name="Peters L."/>
            <person name="Mikhailova N."/>
            <person name="Teshima H."/>
            <person name="Kyrpides N."/>
            <person name="Mavromatis K."/>
            <person name="Ivanova N."/>
            <person name="Markowitz V."/>
            <person name="Cheng J.-F."/>
            <person name="Hugenholtz P."/>
            <person name="Woyke T."/>
            <person name="Wu D."/>
            <person name="Spring S."/>
            <person name="Brambilla E.-M."/>
            <person name="Klenk H.-P."/>
            <person name="Eisen J.A."/>
        </authorList>
    </citation>
    <scope>NUCLEOTIDE SEQUENCE [LARGE SCALE GENOMIC DNA]</scope>
    <source>
        <strain evidence="11 12">DSM 12556</strain>
    </source>
</reference>
<dbReference type="InterPro" id="IPR001874">
    <property type="entry name" value="DHquinase_II"/>
</dbReference>
<evidence type="ECO:0000256" key="10">
    <source>
        <dbReference type="PIRSR" id="PIRSR001399-3"/>
    </source>
</evidence>
<dbReference type="NCBIfam" id="NF003806">
    <property type="entry name" value="PRK05395.1-3"/>
    <property type="match status" value="1"/>
</dbReference>
<gene>
    <name evidence="7" type="primary">aroQ</name>
    <name evidence="11" type="ORF">TheveDRAFT_0179</name>
</gene>
<protein>
    <recommendedName>
        <fullName evidence="5 7">3-dehydroquinate dehydratase</fullName>
        <shortName evidence="7">3-dehydroquinase</shortName>
        <ecNumber evidence="5 7">4.2.1.10</ecNumber>
    </recommendedName>
    <alternativeName>
        <fullName evidence="7">Type II DHQase</fullName>
    </alternativeName>
</protein>
<evidence type="ECO:0000256" key="2">
    <source>
        <dbReference type="ARBA" id="ARBA00004902"/>
    </source>
</evidence>
<dbReference type="CDD" id="cd00466">
    <property type="entry name" value="DHQase_II"/>
    <property type="match status" value="1"/>
</dbReference>
<dbReference type="PANTHER" id="PTHR21272">
    <property type="entry name" value="CATABOLIC 3-DEHYDROQUINASE"/>
    <property type="match status" value="1"/>
</dbReference>
<feature type="active site" description="Proton acceptor" evidence="7 8">
    <location>
        <position position="23"/>
    </location>
</feature>
<dbReference type="NCBIfam" id="NF003807">
    <property type="entry name" value="PRK05395.1-4"/>
    <property type="match status" value="1"/>
</dbReference>
<dbReference type="EC" id="4.2.1.10" evidence="5 7"/>
<dbReference type="HAMAP" id="MF_00169">
    <property type="entry name" value="AroQ"/>
    <property type="match status" value="1"/>
</dbReference>
<dbReference type="NCBIfam" id="NF003805">
    <property type="entry name" value="PRK05395.1-2"/>
    <property type="match status" value="1"/>
</dbReference>
<keyword evidence="7" id="KW-0057">Aromatic amino acid biosynthesis</keyword>
<dbReference type="Proteomes" id="UP000005730">
    <property type="component" value="Chromosome"/>
</dbReference>
<proteinExistence type="inferred from homology"/>
<dbReference type="RefSeq" id="WP_006582856.1">
    <property type="nucleotide sequence ID" value="NZ_CM001377.1"/>
</dbReference>
<feature type="binding site" evidence="7 9">
    <location>
        <begin position="101"/>
        <end position="102"/>
    </location>
    <ligand>
        <name>substrate</name>
    </ligand>
</feature>
<evidence type="ECO:0000313" key="11">
    <source>
        <dbReference type="EMBL" id="EHM09363.1"/>
    </source>
</evidence>
<comment type="function">
    <text evidence="7">Catalyzes a trans-dehydration via an enolate intermediate.</text>
</comment>
<evidence type="ECO:0000256" key="6">
    <source>
        <dbReference type="ARBA" id="ARBA00023239"/>
    </source>
</evidence>
<dbReference type="UniPathway" id="UPA00053">
    <property type="reaction ID" value="UER00086"/>
</dbReference>
<name>H0UNF6_9BACT</name>
<evidence type="ECO:0000256" key="8">
    <source>
        <dbReference type="PIRSR" id="PIRSR001399-1"/>
    </source>
</evidence>
<feature type="binding site" evidence="7 9">
    <location>
        <position position="111"/>
    </location>
    <ligand>
        <name>substrate</name>
    </ligand>
</feature>
<dbReference type="PANTHER" id="PTHR21272:SF3">
    <property type="entry name" value="CATABOLIC 3-DEHYDROQUINASE"/>
    <property type="match status" value="1"/>
</dbReference>
<keyword evidence="7" id="KW-0028">Amino-acid biosynthesis</keyword>
<dbReference type="EMBL" id="CM001377">
    <property type="protein sequence ID" value="EHM09363.1"/>
    <property type="molecule type" value="Genomic_DNA"/>
</dbReference>